<evidence type="ECO:0000256" key="2">
    <source>
        <dbReference type="ARBA" id="ARBA00022801"/>
    </source>
</evidence>
<dbReference type="InterPro" id="IPR019826">
    <property type="entry name" value="Carboxylesterase_B_AS"/>
</dbReference>
<name>A0A0P0ZB20_9HYPH</name>
<dbReference type="SUPFAM" id="SSF53474">
    <property type="entry name" value="alpha/beta-Hydrolases"/>
    <property type="match status" value="1"/>
</dbReference>
<evidence type="ECO:0000313" key="5">
    <source>
        <dbReference type="EMBL" id="BAT31338.1"/>
    </source>
</evidence>
<dbReference type="OrthoDB" id="9775851at2"/>
<comment type="similarity">
    <text evidence="1 3">Belongs to the type-B carboxylesterase/lipase family.</text>
</comment>
<dbReference type="InterPro" id="IPR002018">
    <property type="entry name" value="CarbesteraseB"/>
</dbReference>
<evidence type="ECO:0000256" key="1">
    <source>
        <dbReference type="ARBA" id="ARBA00005964"/>
    </source>
</evidence>
<feature type="domain" description="Carboxylesterase type B" evidence="4">
    <location>
        <begin position="17"/>
        <end position="481"/>
    </location>
</feature>
<dbReference type="EMBL" id="LC066397">
    <property type="protein sequence ID" value="BAT31338.1"/>
    <property type="molecule type" value="Genomic_DNA"/>
</dbReference>
<dbReference type="PROSITE" id="PS00122">
    <property type="entry name" value="CARBOXYLESTERASE_B_1"/>
    <property type="match status" value="1"/>
</dbReference>
<dbReference type="Pfam" id="PF00135">
    <property type="entry name" value="COesterase"/>
    <property type="match status" value="1"/>
</dbReference>
<sequence length="503" mass="55590">MRERHILKYPVHSDPVYVKASCGLVEGKRWRGGLRFLGIPYAEPPVGQLRFAAPVKRSKAFSTLRAVRFGPASPQRTAFPEPFARLSGWSGETGEDCLNLHVFTPGTTGKRPVLVFIHGGGFFIGAGSQYLGDELAKRGDIVVVTMNYRLGLIGFNGFSELFPGDERFSANVGLLDQRLALEWVRDNIAYFGGDPGRVTIAGESAGAASVGYHMVAERSHQLFHQAICQSGTINLFAPREKAEAVARTAFRLLAPSGDREALFTQPADAFVNVFRKLTARFPGLPTMPYFGGGELPDSDLGGFYRRAKPVPLLIGTNRDEFTLFTDLPGFSFPVGPDDMSGWLERATSPEKARAIHALYDASRAGASTLGTDILFRASAIHVAESNARAAPTFMYRLDWPAKGAFARLGATHSVDLPLLFDRFLSPFRGIYFGWLPDPGRRRLSERMREHWVSFVRTGRPCADWPAYEVGMRKTMIFDVADRVEQDPQRERRLAWDGVCGPVP</sequence>
<dbReference type="InterPro" id="IPR029058">
    <property type="entry name" value="AB_hydrolase_fold"/>
</dbReference>
<proteinExistence type="inferred from homology"/>
<reference evidence="5" key="1">
    <citation type="journal article" date="2015" name="Proc. Natl. Acad. Sci. U.S.A.">
        <title>Bacterial clade with the ribosomal RNA operon on a small plasmid rather than the chromosome.</title>
        <authorList>
            <person name="Anda M."/>
            <person name="Ohtsubo Y."/>
            <person name="Okubo T."/>
            <person name="Sugawara M."/>
            <person name="Nagata Y."/>
            <person name="Tsuda M."/>
            <person name="Minamisawa K."/>
            <person name="Mitsui H."/>
        </authorList>
    </citation>
    <scope>NUCLEOTIDE SEQUENCE</scope>
    <source>
        <strain evidence="5">DSM 15513</strain>
    </source>
</reference>
<organism evidence="5">
    <name type="scientific">Fulvimarina pelagi</name>
    <dbReference type="NCBI Taxonomy" id="217511"/>
    <lineage>
        <taxon>Bacteria</taxon>
        <taxon>Pseudomonadati</taxon>
        <taxon>Pseudomonadota</taxon>
        <taxon>Alphaproteobacteria</taxon>
        <taxon>Hyphomicrobiales</taxon>
        <taxon>Aurantimonadaceae</taxon>
        <taxon>Fulvimarina</taxon>
    </lineage>
</organism>
<dbReference type="RefSeq" id="WP_007065886.1">
    <property type="nucleotide sequence ID" value="NZ_BBWO01000005.1"/>
</dbReference>
<dbReference type="ESTHER" id="9rhiz-q0fzh8">
    <property type="family name" value="Carb_B_Bacteria"/>
</dbReference>
<dbReference type="AlphaFoldDB" id="A0A0P0ZB20"/>
<evidence type="ECO:0000259" key="4">
    <source>
        <dbReference type="Pfam" id="PF00135"/>
    </source>
</evidence>
<dbReference type="Gene3D" id="3.40.50.1820">
    <property type="entry name" value="alpha/beta hydrolase"/>
    <property type="match status" value="1"/>
</dbReference>
<evidence type="ECO:0000256" key="3">
    <source>
        <dbReference type="RuleBase" id="RU361235"/>
    </source>
</evidence>
<dbReference type="InterPro" id="IPR050309">
    <property type="entry name" value="Type-B_Carboxylest/Lipase"/>
</dbReference>
<dbReference type="PANTHER" id="PTHR11559">
    <property type="entry name" value="CARBOXYLESTERASE"/>
    <property type="match status" value="1"/>
</dbReference>
<accession>A0A0P0ZB20</accession>
<protein>
    <recommendedName>
        <fullName evidence="3">Carboxylic ester hydrolase</fullName>
        <ecNumber evidence="3">3.1.1.-</ecNumber>
    </recommendedName>
</protein>
<dbReference type="GO" id="GO:0016787">
    <property type="term" value="F:hydrolase activity"/>
    <property type="evidence" value="ECO:0007669"/>
    <property type="project" value="UniProtKB-KW"/>
</dbReference>
<keyword evidence="2 3" id="KW-0378">Hydrolase</keyword>
<dbReference type="EC" id="3.1.1.-" evidence="3"/>